<keyword evidence="16" id="KW-1185">Reference proteome</keyword>
<dbReference type="EMBL" id="BAABJE010000017">
    <property type="protein sequence ID" value="GAA4801757.1"/>
    <property type="molecule type" value="Genomic_DNA"/>
</dbReference>
<evidence type="ECO:0000256" key="9">
    <source>
        <dbReference type="ARBA" id="ARBA00023139"/>
    </source>
</evidence>
<keyword evidence="5 13" id="KW-0813">Transport</keyword>
<dbReference type="Gene3D" id="2.50.20.10">
    <property type="entry name" value="Lipoprotein localisation LolA/LolB/LppX"/>
    <property type="match status" value="1"/>
</dbReference>
<comment type="caution">
    <text evidence="15">The sequence shown here is derived from an EMBL/GenBank/DDBJ whole genome shotgun (WGS) entry which is preliminary data.</text>
</comment>
<evidence type="ECO:0000313" key="15">
    <source>
        <dbReference type="EMBL" id="GAA4801757.1"/>
    </source>
</evidence>
<comment type="function">
    <text evidence="13">Plays a critical role in the incorporation of lipoproteins in the outer membrane after they are released by the LolA protein.</text>
</comment>
<keyword evidence="11 13" id="KW-0998">Cell outer membrane</keyword>
<evidence type="ECO:0000313" key="16">
    <source>
        <dbReference type="Proteomes" id="UP001499959"/>
    </source>
</evidence>
<evidence type="ECO:0000256" key="14">
    <source>
        <dbReference type="SAM" id="SignalP"/>
    </source>
</evidence>
<evidence type="ECO:0000256" key="4">
    <source>
        <dbReference type="ARBA" id="ARBA00016202"/>
    </source>
</evidence>
<evidence type="ECO:0000256" key="1">
    <source>
        <dbReference type="ARBA" id="ARBA00004459"/>
    </source>
</evidence>
<protein>
    <recommendedName>
        <fullName evidence="4 13">Outer-membrane lipoprotein LolB</fullName>
    </recommendedName>
</protein>
<evidence type="ECO:0000256" key="12">
    <source>
        <dbReference type="ARBA" id="ARBA00023288"/>
    </source>
</evidence>
<dbReference type="Proteomes" id="UP001499959">
    <property type="component" value="Unassembled WGS sequence"/>
</dbReference>
<name>A0ABP9C1T0_9GAMM</name>
<keyword evidence="9 13" id="KW-0564">Palmitate</keyword>
<keyword evidence="6 13" id="KW-0732">Signal</keyword>
<evidence type="ECO:0000256" key="5">
    <source>
        <dbReference type="ARBA" id="ARBA00022448"/>
    </source>
</evidence>
<evidence type="ECO:0000256" key="7">
    <source>
        <dbReference type="ARBA" id="ARBA00022927"/>
    </source>
</evidence>
<dbReference type="HAMAP" id="MF_00233">
    <property type="entry name" value="LolB"/>
    <property type="match status" value="1"/>
</dbReference>
<feature type="chain" id="PRO_5047319874" description="Outer-membrane lipoprotein LolB" evidence="14">
    <location>
        <begin position="21"/>
        <end position="211"/>
    </location>
</feature>
<dbReference type="InterPro" id="IPR029046">
    <property type="entry name" value="LolA/LolB/LppX"/>
</dbReference>
<evidence type="ECO:0000256" key="13">
    <source>
        <dbReference type="HAMAP-Rule" id="MF_00233"/>
    </source>
</evidence>
<reference evidence="16" key="1">
    <citation type="journal article" date="2019" name="Int. J. Syst. Evol. Microbiol.">
        <title>The Global Catalogue of Microorganisms (GCM) 10K type strain sequencing project: providing services to taxonomists for standard genome sequencing and annotation.</title>
        <authorList>
            <consortium name="The Broad Institute Genomics Platform"/>
            <consortium name="The Broad Institute Genome Sequencing Center for Infectious Disease"/>
            <person name="Wu L."/>
            <person name="Ma J."/>
        </authorList>
    </citation>
    <scope>NUCLEOTIDE SEQUENCE [LARGE SCALE GENOMIC DNA]</scope>
    <source>
        <strain evidence="16">JCM 18204</strain>
    </source>
</reference>
<evidence type="ECO:0000256" key="6">
    <source>
        <dbReference type="ARBA" id="ARBA00022729"/>
    </source>
</evidence>
<dbReference type="Pfam" id="PF03550">
    <property type="entry name" value="LolB"/>
    <property type="match status" value="1"/>
</dbReference>
<evidence type="ECO:0000256" key="2">
    <source>
        <dbReference type="ARBA" id="ARBA00009696"/>
    </source>
</evidence>
<keyword evidence="7 13" id="KW-0653">Protein transport</keyword>
<comment type="subcellular location">
    <subcellularLocation>
        <location evidence="1 13">Cell outer membrane</location>
        <topology evidence="1 13">Lipid-anchor</topology>
    </subcellularLocation>
</comment>
<dbReference type="InterPro" id="IPR004565">
    <property type="entry name" value="OM_lipoprot_LolB"/>
</dbReference>
<evidence type="ECO:0000256" key="10">
    <source>
        <dbReference type="ARBA" id="ARBA00023186"/>
    </source>
</evidence>
<gene>
    <name evidence="13 15" type="primary">lolB</name>
    <name evidence="15" type="ORF">GCM10023307_30390</name>
</gene>
<dbReference type="SUPFAM" id="SSF89392">
    <property type="entry name" value="Prokaryotic lipoproteins and lipoprotein localization factors"/>
    <property type="match status" value="1"/>
</dbReference>
<accession>A0ABP9C1T0</accession>
<dbReference type="PROSITE" id="PS51257">
    <property type="entry name" value="PROKAR_LIPOPROTEIN"/>
    <property type="match status" value="1"/>
</dbReference>
<sequence length="211" mass="22812">MTLRLAVFGFVVALAGCATTAPTRTAPPLSAEALAERQRIRGEWLSLYETWSFSGRAAISRGDKGGSGRIEWEQSGPDRYSIALSAPVTRQSWRLSGDLRSRAGRIEGLDGGPREGASAEDLLLQTTGWRVPLQQLGSWVRGAPAAGVPVESVVYDAEGRVAELRQSGWTVRYPEWRPGPAGQPDLPARIEAQAGDARVRLAIEDWTFASP</sequence>
<keyword evidence="12 13" id="KW-0449">Lipoprotein</keyword>
<comment type="subunit">
    <text evidence="3 13">Monomer.</text>
</comment>
<keyword evidence="10 13" id="KW-0143">Chaperone</keyword>
<proteinExistence type="inferred from homology"/>
<evidence type="ECO:0000256" key="3">
    <source>
        <dbReference type="ARBA" id="ARBA00011245"/>
    </source>
</evidence>
<comment type="similarity">
    <text evidence="2 13">Belongs to the LolB family.</text>
</comment>
<organism evidence="15 16">
    <name type="scientific">Lysobacter hankyongensis</name>
    <dbReference type="NCBI Taxonomy" id="1176535"/>
    <lineage>
        <taxon>Bacteria</taxon>
        <taxon>Pseudomonadati</taxon>
        <taxon>Pseudomonadota</taxon>
        <taxon>Gammaproteobacteria</taxon>
        <taxon>Lysobacterales</taxon>
        <taxon>Lysobacteraceae</taxon>
        <taxon>Lysobacter</taxon>
    </lineage>
</organism>
<feature type="signal peptide" evidence="14">
    <location>
        <begin position="1"/>
        <end position="20"/>
    </location>
</feature>
<evidence type="ECO:0000256" key="8">
    <source>
        <dbReference type="ARBA" id="ARBA00023136"/>
    </source>
</evidence>
<evidence type="ECO:0000256" key="11">
    <source>
        <dbReference type="ARBA" id="ARBA00023237"/>
    </source>
</evidence>
<keyword evidence="8 13" id="KW-0472">Membrane</keyword>
<dbReference type="RefSeq" id="WP_345304199.1">
    <property type="nucleotide sequence ID" value="NZ_BAABJE010000017.1"/>
</dbReference>
<dbReference type="CDD" id="cd16326">
    <property type="entry name" value="LolB"/>
    <property type="match status" value="1"/>
</dbReference>
<dbReference type="NCBIfam" id="TIGR00548">
    <property type="entry name" value="lolB"/>
    <property type="match status" value="1"/>
</dbReference>